<accession>A0A2G9TWF3</accession>
<dbReference type="OrthoDB" id="2019572at2759"/>
<dbReference type="Proteomes" id="UP000230423">
    <property type="component" value="Unassembled WGS sequence"/>
</dbReference>
<evidence type="ECO:0000313" key="2">
    <source>
        <dbReference type="Proteomes" id="UP000230423"/>
    </source>
</evidence>
<dbReference type="PANTHER" id="PTHR19297">
    <property type="entry name" value="GLYCOSYLTRANSFERASE 14 FAMILY MEMBER"/>
    <property type="match status" value="1"/>
</dbReference>
<gene>
    <name evidence="1" type="ORF">TELCIR_16107</name>
</gene>
<reference evidence="1 2" key="1">
    <citation type="submission" date="2015-09" db="EMBL/GenBank/DDBJ databases">
        <title>Draft genome of the parasitic nematode Teladorsagia circumcincta isolate WARC Sus (inbred).</title>
        <authorList>
            <person name="Mitreva M."/>
        </authorList>
    </citation>
    <scope>NUCLEOTIDE SEQUENCE [LARGE SCALE GENOMIC DNA]</scope>
    <source>
        <strain evidence="1 2">S</strain>
    </source>
</reference>
<evidence type="ECO:0000313" key="1">
    <source>
        <dbReference type="EMBL" id="PIO62343.1"/>
    </source>
</evidence>
<proteinExistence type="predicted"/>
<organism evidence="1 2">
    <name type="scientific">Teladorsagia circumcincta</name>
    <name type="common">Brown stomach worm</name>
    <name type="synonym">Ostertagia circumcincta</name>
    <dbReference type="NCBI Taxonomy" id="45464"/>
    <lineage>
        <taxon>Eukaryota</taxon>
        <taxon>Metazoa</taxon>
        <taxon>Ecdysozoa</taxon>
        <taxon>Nematoda</taxon>
        <taxon>Chromadorea</taxon>
        <taxon>Rhabditida</taxon>
        <taxon>Rhabditina</taxon>
        <taxon>Rhabditomorpha</taxon>
        <taxon>Strongyloidea</taxon>
        <taxon>Trichostrongylidae</taxon>
        <taxon>Teladorsagia</taxon>
    </lineage>
</organism>
<name>A0A2G9TWF3_TELCI</name>
<dbReference type="GO" id="GO:0008375">
    <property type="term" value="F:acetylglucosaminyltransferase activity"/>
    <property type="evidence" value="ECO:0007669"/>
    <property type="project" value="TreeGrafter"/>
</dbReference>
<dbReference type="EMBL" id="KZ352229">
    <property type="protein sequence ID" value="PIO62343.1"/>
    <property type="molecule type" value="Genomic_DNA"/>
</dbReference>
<protein>
    <submittedName>
        <fullName evidence="1">Uncharacterized protein</fullName>
    </submittedName>
</protein>
<dbReference type="PANTHER" id="PTHR19297:SF185">
    <property type="entry name" value="BETA-1,3-GALACTOSYL-O-GLYCOSYL-GLYCOPROTEIN BETA-1,6-N-ACETYLGLUCOSAMINYLTRANSFERASE 3"/>
    <property type="match status" value="1"/>
</dbReference>
<keyword evidence="2" id="KW-1185">Reference proteome</keyword>
<sequence>MEADLTYSGYYAGRIISWSCAFGVLDIPEVVKRPELVVHKLYLDTEPAAFICLLKEIRKRTHNPVDFDATSYAEMPTVELSNGKRITELKHPEWLMRSSFYRPDPLYIPK</sequence>
<dbReference type="AlphaFoldDB" id="A0A2G9TWF3"/>